<dbReference type="PANTHER" id="PTHR12436">
    <property type="entry name" value="80 KDA MCM3-ASSOCIATED PROTEIN"/>
    <property type="match status" value="1"/>
</dbReference>
<evidence type="ECO:0000313" key="2">
    <source>
        <dbReference type="EMBL" id="PIO37523.1"/>
    </source>
</evidence>
<evidence type="ECO:0000259" key="1">
    <source>
        <dbReference type="Pfam" id="PF03399"/>
    </source>
</evidence>
<feature type="domain" description="SAC3/GANP/THP3 conserved" evidence="1">
    <location>
        <begin position="2"/>
        <end position="114"/>
    </location>
</feature>
<accession>A0A2G9SDD2</accession>
<dbReference type="InterPro" id="IPR005062">
    <property type="entry name" value="SAC3/GANP/THP3_conserved"/>
</dbReference>
<protein>
    <recommendedName>
        <fullName evidence="1">SAC3/GANP/THP3 conserved domain-containing protein</fullName>
    </recommendedName>
</protein>
<dbReference type="InterPro" id="IPR045107">
    <property type="entry name" value="SAC3/GANP/THP3"/>
</dbReference>
<dbReference type="GO" id="GO:0006406">
    <property type="term" value="P:mRNA export from nucleus"/>
    <property type="evidence" value="ECO:0007669"/>
    <property type="project" value="TreeGrafter"/>
</dbReference>
<organism evidence="2">
    <name type="scientific">Aquarana catesbeiana</name>
    <name type="common">American bullfrog</name>
    <name type="synonym">Rana catesbeiana</name>
    <dbReference type="NCBI Taxonomy" id="8400"/>
    <lineage>
        <taxon>Eukaryota</taxon>
        <taxon>Metazoa</taxon>
        <taxon>Chordata</taxon>
        <taxon>Craniata</taxon>
        <taxon>Vertebrata</taxon>
        <taxon>Euteleostomi</taxon>
        <taxon>Amphibia</taxon>
        <taxon>Batrachia</taxon>
        <taxon>Anura</taxon>
        <taxon>Neobatrachia</taxon>
        <taxon>Ranoidea</taxon>
        <taxon>Ranidae</taxon>
        <taxon>Aquarana</taxon>
    </lineage>
</organism>
<name>A0A2G9SDD2_AQUCT</name>
<dbReference type="GO" id="GO:0005737">
    <property type="term" value="C:cytoplasm"/>
    <property type="evidence" value="ECO:0007669"/>
    <property type="project" value="TreeGrafter"/>
</dbReference>
<sequence>MSAFEPKINNENLTKCLQSLKEMYQDLHNRGETCPCEPEFRGYSVLLNLNKGDILREVQQLQESVRNSAEVKFALQVFSAFNSTNYVRFFRLVRSSSYLNSCILHGYFGQYRYRHRYRAFAQVLVLGQMLLMLPRYLDDSCDRRVGELQDSPPAAFSSFSDIQ</sequence>
<gene>
    <name evidence="2" type="ORF">AB205_0070780</name>
</gene>
<dbReference type="AlphaFoldDB" id="A0A2G9SDD2"/>
<dbReference type="Gene3D" id="1.25.40.990">
    <property type="match status" value="1"/>
</dbReference>
<proteinExistence type="predicted"/>
<dbReference type="GO" id="GO:0070390">
    <property type="term" value="C:transcription export complex 2"/>
    <property type="evidence" value="ECO:0007669"/>
    <property type="project" value="TreeGrafter"/>
</dbReference>
<dbReference type="OrthoDB" id="21502at2759"/>
<reference evidence="2" key="1">
    <citation type="submission" date="2017-08" db="EMBL/GenBank/DDBJ databases">
        <title>Assembly of the North American Bullfrog Genome.</title>
        <authorList>
            <person name="Warren R.L."/>
            <person name="Vandervalk B.P."/>
            <person name="Kucuk E."/>
            <person name="Birol I."/>
            <person name="Helbing C."/>
            <person name="Pandoh P."/>
            <person name="Behsaz B."/>
            <person name="Mohamadi H."/>
            <person name="Chu J."/>
            <person name="Jackman S."/>
            <person name="Hammond S.A."/>
            <person name="Veldhoen N."/>
            <person name="Kirk H."/>
            <person name="Zhao Y."/>
            <person name="Coope R."/>
            <person name="Pleasance S."/>
            <person name="Moore R."/>
            <person name="Holt R."/>
        </authorList>
    </citation>
    <scope>NUCLEOTIDE SEQUENCE</scope>
    <source>
        <strain evidence="2">Bruno</strain>
        <tissue evidence="2">Liver</tissue>
    </source>
</reference>
<dbReference type="EMBL" id="KV925204">
    <property type="protein sequence ID" value="PIO37523.1"/>
    <property type="molecule type" value="Genomic_DNA"/>
</dbReference>
<feature type="non-terminal residue" evidence="2">
    <location>
        <position position="163"/>
    </location>
</feature>
<dbReference type="PANTHER" id="PTHR12436:SF3">
    <property type="entry name" value="GERMINAL-CENTER ASSOCIATED NUCLEAR PROTEIN"/>
    <property type="match status" value="1"/>
</dbReference>
<dbReference type="Pfam" id="PF03399">
    <property type="entry name" value="SAC3_GANP"/>
    <property type="match status" value="1"/>
</dbReference>